<proteinExistence type="predicted"/>
<dbReference type="GeneID" id="68856442"/>
<dbReference type="EMBL" id="CP064787">
    <property type="protein sequence ID" value="QSG07226.1"/>
    <property type="molecule type" value="Genomic_DNA"/>
</dbReference>
<dbReference type="InterPro" id="IPR006016">
    <property type="entry name" value="UspA"/>
</dbReference>
<dbReference type="Pfam" id="PF00582">
    <property type="entry name" value="Usp"/>
    <property type="match status" value="1"/>
</dbReference>
<dbReference type="RefSeq" id="WP_229113674.1">
    <property type="nucleotide sequence ID" value="NZ_CP064787.1"/>
</dbReference>
<reference evidence="2" key="1">
    <citation type="submission" date="2020-11" db="EMBL/GenBank/DDBJ databases">
        <title>Carbohydrate-dependent, anaerobic sulfur respiration: A novel catabolism in halophilic archaea.</title>
        <authorList>
            <person name="Sorokin D.Y."/>
            <person name="Messina E."/>
            <person name="Smedile F."/>
            <person name="La Cono V."/>
            <person name="Hallsworth J.E."/>
            <person name="Yakimov M.M."/>
        </authorList>
    </citation>
    <scope>NUCLEOTIDE SEQUENCE</scope>
    <source>
        <strain evidence="2">HSR12-1</strain>
    </source>
</reference>
<evidence type="ECO:0000313" key="3">
    <source>
        <dbReference type="Proteomes" id="UP000663525"/>
    </source>
</evidence>
<gene>
    <name evidence="2" type="primary">uspA24</name>
    <name evidence="2" type="ORF">HSR121_2908</name>
</gene>
<evidence type="ECO:0000313" key="2">
    <source>
        <dbReference type="EMBL" id="QSG07226.1"/>
    </source>
</evidence>
<evidence type="ECO:0000259" key="1">
    <source>
        <dbReference type="Pfam" id="PF00582"/>
    </source>
</evidence>
<dbReference type="Proteomes" id="UP000663525">
    <property type="component" value="Chromosome"/>
</dbReference>
<dbReference type="CDD" id="cd00293">
    <property type="entry name" value="USP-like"/>
    <property type="match status" value="1"/>
</dbReference>
<name>A0A897NA14_9EURY</name>
<dbReference type="Gene3D" id="3.40.50.620">
    <property type="entry name" value="HUPs"/>
    <property type="match status" value="1"/>
</dbReference>
<accession>A0A897NA14</accession>
<sequence>MGEQIAIVVDEGDQGSSHVERAIDSAREHEATLHGLYVIDAWRFGEYSVDGWSVLEREKQEEKGKQVLEQIRQQCERHGVEFEQETTVGKPSETIRDFVRDNDIDLLVFCEPRGEGKTHNSPQMIRDLQRELSVEIETV</sequence>
<protein>
    <submittedName>
        <fullName evidence="2">Nucleotide-binding protein, UspA family</fullName>
    </submittedName>
</protein>
<organism evidence="2 3">
    <name type="scientific">Halapricum desulfuricans</name>
    <dbReference type="NCBI Taxonomy" id="2841257"/>
    <lineage>
        <taxon>Archaea</taxon>
        <taxon>Methanobacteriati</taxon>
        <taxon>Methanobacteriota</taxon>
        <taxon>Stenosarchaea group</taxon>
        <taxon>Halobacteria</taxon>
        <taxon>Halobacteriales</taxon>
        <taxon>Haloarculaceae</taxon>
        <taxon>Halapricum</taxon>
    </lineage>
</organism>
<dbReference type="AlphaFoldDB" id="A0A897NA14"/>
<feature type="domain" description="UspA" evidence="1">
    <location>
        <begin position="4"/>
        <end position="108"/>
    </location>
</feature>
<dbReference type="InterPro" id="IPR014729">
    <property type="entry name" value="Rossmann-like_a/b/a_fold"/>
</dbReference>
<dbReference type="SUPFAM" id="SSF52402">
    <property type="entry name" value="Adenine nucleotide alpha hydrolases-like"/>
    <property type="match status" value="1"/>
</dbReference>